<feature type="domain" description="C2H2-type" evidence="6">
    <location>
        <begin position="205"/>
        <end position="232"/>
    </location>
</feature>
<dbReference type="PROSITE" id="PS00028">
    <property type="entry name" value="ZINC_FINGER_C2H2_1"/>
    <property type="match status" value="12"/>
</dbReference>
<keyword evidence="3 5" id="KW-0863">Zinc-finger</keyword>
<keyword evidence="2" id="KW-0677">Repeat</keyword>
<keyword evidence="4" id="KW-0862">Zinc</keyword>
<dbReference type="PROSITE" id="PS50157">
    <property type="entry name" value="ZINC_FINGER_C2H2_2"/>
    <property type="match status" value="12"/>
</dbReference>
<feature type="domain" description="C2H2-type" evidence="6">
    <location>
        <begin position="319"/>
        <end position="342"/>
    </location>
</feature>
<feature type="domain" description="C2H2-type" evidence="6">
    <location>
        <begin position="452"/>
        <end position="479"/>
    </location>
</feature>
<dbReference type="InterPro" id="IPR036236">
    <property type="entry name" value="Znf_C2H2_sf"/>
</dbReference>
<dbReference type="GO" id="GO:0008270">
    <property type="term" value="F:zinc ion binding"/>
    <property type="evidence" value="ECO:0007669"/>
    <property type="project" value="UniProtKB-KW"/>
</dbReference>
<dbReference type="GO" id="GO:0000977">
    <property type="term" value="F:RNA polymerase II transcription regulatory region sequence-specific DNA binding"/>
    <property type="evidence" value="ECO:0007669"/>
    <property type="project" value="TreeGrafter"/>
</dbReference>
<evidence type="ECO:0000313" key="7">
    <source>
        <dbReference type="EMBL" id="CAD7403698.1"/>
    </source>
</evidence>
<dbReference type="SUPFAM" id="SSF57667">
    <property type="entry name" value="beta-beta-alpha zinc fingers"/>
    <property type="match status" value="7"/>
</dbReference>
<organism evidence="7">
    <name type="scientific">Timema cristinae</name>
    <name type="common">Walking stick</name>
    <dbReference type="NCBI Taxonomy" id="61476"/>
    <lineage>
        <taxon>Eukaryota</taxon>
        <taxon>Metazoa</taxon>
        <taxon>Ecdysozoa</taxon>
        <taxon>Arthropoda</taxon>
        <taxon>Hexapoda</taxon>
        <taxon>Insecta</taxon>
        <taxon>Pterygota</taxon>
        <taxon>Neoptera</taxon>
        <taxon>Polyneoptera</taxon>
        <taxon>Phasmatodea</taxon>
        <taxon>Timematodea</taxon>
        <taxon>Timematoidea</taxon>
        <taxon>Timematidae</taxon>
        <taxon>Timema</taxon>
    </lineage>
</organism>
<gene>
    <name evidence="7" type="ORF">TCEB3V08_LOCUS7117</name>
</gene>
<name>A0A7R9CWD5_TIMCR</name>
<feature type="domain" description="C2H2-type" evidence="6">
    <location>
        <begin position="566"/>
        <end position="589"/>
    </location>
</feature>
<feature type="domain" description="C2H2-type" evidence="6">
    <location>
        <begin position="424"/>
        <end position="451"/>
    </location>
</feature>
<dbReference type="Pfam" id="PF13912">
    <property type="entry name" value="zf-C2H2_6"/>
    <property type="match status" value="4"/>
</dbReference>
<accession>A0A7R9CWD5</accession>
<dbReference type="Pfam" id="PF00096">
    <property type="entry name" value="zf-C2H2"/>
    <property type="match status" value="4"/>
</dbReference>
<dbReference type="PANTHER" id="PTHR24379:SF121">
    <property type="entry name" value="C2H2-TYPE DOMAIN-CONTAINING PROTEIN"/>
    <property type="match status" value="1"/>
</dbReference>
<feature type="domain" description="C2H2-type" evidence="6">
    <location>
        <begin position="478"/>
        <end position="506"/>
    </location>
</feature>
<keyword evidence="1" id="KW-0479">Metal-binding</keyword>
<dbReference type="AlphaFoldDB" id="A0A7R9CWD5"/>
<evidence type="ECO:0000256" key="4">
    <source>
        <dbReference type="ARBA" id="ARBA00022833"/>
    </source>
</evidence>
<dbReference type="Gene3D" id="3.30.160.60">
    <property type="entry name" value="Classic Zinc Finger"/>
    <property type="match status" value="7"/>
</dbReference>
<feature type="domain" description="C2H2-type" evidence="6">
    <location>
        <begin position="177"/>
        <end position="204"/>
    </location>
</feature>
<feature type="domain" description="C2H2-type" evidence="6">
    <location>
        <begin position="600"/>
        <end position="627"/>
    </location>
</feature>
<proteinExistence type="predicted"/>
<protein>
    <recommendedName>
        <fullName evidence="6">C2H2-type domain-containing protein</fullName>
    </recommendedName>
</protein>
<feature type="domain" description="C2H2-type" evidence="6">
    <location>
        <begin position="628"/>
        <end position="657"/>
    </location>
</feature>
<dbReference type="EMBL" id="OC318927">
    <property type="protein sequence ID" value="CAD7403698.1"/>
    <property type="molecule type" value="Genomic_DNA"/>
</dbReference>
<dbReference type="GO" id="GO:0005634">
    <property type="term" value="C:nucleus"/>
    <property type="evidence" value="ECO:0007669"/>
    <property type="project" value="TreeGrafter"/>
</dbReference>
<dbReference type="PANTHER" id="PTHR24379">
    <property type="entry name" value="KRAB AND ZINC FINGER DOMAIN-CONTAINING"/>
    <property type="match status" value="1"/>
</dbReference>
<sequence>MHIPPVLLLVHSLHIHPTLLRVHFVHIPPTPLLVHSVHILPVLLLVHSVHILPTLLLVHSEHIPPVLLLVHFLLVCLPFTRIRVENLNGSEIDWCLQPDTGDRNFGLVLAECATLSELCCPLLLSLKEQQFMLDIFLKQLILAQRGVELNDYNRTDSTFINIPNGHEKIFFNEQNHFSCETCGKCLKTKRNLENHIHLHFPTNEFSCDFCGKLFSTEHQLMKHKYSHQKRYECKICLKNYATKQSLARHKIQHQPGGLPKEHLCEICGYLSDNLKDLKLHNLSVHLHKKRYICDICGGGYLNSHKFTSHMATHSEDKRFICALCDRCFKRRDDVKHHITRVHPKTMGLQKEKSHCSLCEKVYNSKEGLMKHMVRQRTTNTESCASDLFVVELGGVQFNDYSRTKSTINVLKDHEKMLFNRQDNFSCETCGKCLKSKRSFVAHIHLHFPTNEFSCDFCGKLFSTEYQLRKHKYSHQKRYECKICFKSYTVKCSLVKHKMQHQPGELPKEHLCEICGYLSDNLKHLKSHISSVHLHKKRYICDVCGGGYLNSHKFTSHMAAHSEDKRFICEVCDRCFKRRDDVKHHITRVHPKTMGLQKEKLHCSLCEKVYTTKEGLMKHMVRHSGERKFVCDLCGKRFMHLFDLSKHKKSGIHKGNSSNLVAVLLTIWLGFEPRLRVSREVFP</sequence>
<dbReference type="InterPro" id="IPR013087">
    <property type="entry name" value="Znf_C2H2_type"/>
</dbReference>
<dbReference type="GO" id="GO:0000981">
    <property type="term" value="F:DNA-binding transcription factor activity, RNA polymerase II-specific"/>
    <property type="evidence" value="ECO:0007669"/>
    <property type="project" value="TreeGrafter"/>
</dbReference>
<feature type="domain" description="C2H2-type" evidence="6">
    <location>
        <begin position="231"/>
        <end position="253"/>
    </location>
</feature>
<evidence type="ECO:0000256" key="5">
    <source>
        <dbReference type="PROSITE-ProRule" id="PRU00042"/>
    </source>
</evidence>
<feature type="domain" description="C2H2-type" evidence="6">
    <location>
        <begin position="291"/>
        <end position="318"/>
    </location>
</feature>
<feature type="domain" description="C2H2-type" evidence="6">
    <location>
        <begin position="538"/>
        <end position="565"/>
    </location>
</feature>
<evidence type="ECO:0000256" key="3">
    <source>
        <dbReference type="ARBA" id="ARBA00022771"/>
    </source>
</evidence>
<evidence type="ECO:0000259" key="6">
    <source>
        <dbReference type="PROSITE" id="PS50157"/>
    </source>
</evidence>
<evidence type="ECO:0000256" key="2">
    <source>
        <dbReference type="ARBA" id="ARBA00022737"/>
    </source>
</evidence>
<dbReference type="SMART" id="SM00355">
    <property type="entry name" value="ZnF_C2H2"/>
    <property type="match status" value="15"/>
</dbReference>
<evidence type="ECO:0000256" key="1">
    <source>
        <dbReference type="ARBA" id="ARBA00022723"/>
    </source>
</evidence>
<reference evidence="7" key="1">
    <citation type="submission" date="2020-11" db="EMBL/GenBank/DDBJ databases">
        <authorList>
            <person name="Tran Van P."/>
        </authorList>
    </citation>
    <scope>NUCLEOTIDE SEQUENCE</scope>
</reference>